<evidence type="ECO:0000313" key="1">
    <source>
        <dbReference type="EMBL" id="MFH0270540.1"/>
    </source>
</evidence>
<proteinExistence type="predicted"/>
<sequence>MERLKMRKKKKQIFLRGQANNQKLEEITKFHVERNLKLAECVLNTEKRLFINMTFDTIRQVQKILNFINTYYNHNVNDLKSIFNKVVLHYCDLSEYQDSSLSDFSKSNNKKFIEFSVLEKRVYDFEKKELESFKGRLSNLDFLHLFITKKTTTVDFKKTDSVKKAEKLSNRFSRIADRNRNKIVIKVSQNKTNFDHELVKAIKSSVKLKAHFETFDFEEFKNDFVNYCESLLKQKNQTSDLSVQLVEVE</sequence>
<dbReference type="Proteomes" id="UP001607221">
    <property type="component" value="Unassembled WGS sequence"/>
</dbReference>
<evidence type="ECO:0000313" key="3">
    <source>
        <dbReference type="Proteomes" id="UP001607221"/>
    </source>
</evidence>
<accession>A0ABW7JBR1</accession>
<name>A0ABW7JBR1_9VIBR</name>
<evidence type="ECO:0000313" key="2">
    <source>
        <dbReference type="EMBL" id="MFH0272874.1"/>
    </source>
</evidence>
<gene>
    <name evidence="1" type="ORF">ACGRHZ_04255</name>
    <name evidence="2" type="ORF">ACGRHZ_16500</name>
</gene>
<organism evidence="2 3">
    <name type="scientific">Vibrio jasicida</name>
    <dbReference type="NCBI Taxonomy" id="766224"/>
    <lineage>
        <taxon>Bacteria</taxon>
        <taxon>Pseudomonadati</taxon>
        <taxon>Pseudomonadota</taxon>
        <taxon>Gammaproteobacteria</taxon>
        <taxon>Vibrionales</taxon>
        <taxon>Vibrionaceae</taxon>
        <taxon>Vibrio</taxon>
    </lineage>
</organism>
<dbReference type="RefSeq" id="WP_394631685.1">
    <property type="nucleotide sequence ID" value="NZ_JBIHSE010000001.1"/>
</dbReference>
<dbReference type="EMBL" id="JBIHSE010000001">
    <property type="protein sequence ID" value="MFH0270540.1"/>
    <property type="molecule type" value="Genomic_DNA"/>
</dbReference>
<dbReference type="EMBL" id="JBIHSE010000002">
    <property type="protein sequence ID" value="MFH0272874.1"/>
    <property type="molecule type" value="Genomic_DNA"/>
</dbReference>
<keyword evidence="3" id="KW-1185">Reference proteome</keyword>
<comment type="caution">
    <text evidence="2">The sequence shown here is derived from an EMBL/GenBank/DDBJ whole genome shotgun (WGS) entry which is preliminary data.</text>
</comment>
<protein>
    <submittedName>
        <fullName evidence="2">Uncharacterized protein</fullName>
    </submittedName>
</protein>
<reference evidence="2 3" key="1">
    <citation type="submission" date="2024-10" db="EMBL/GenBank/DDBJ databases">
        <authorList>
            <person name="Yibar A."/>
            <person name="Saticioglu I.B."/>
            <person name="Duman M."/>
            <person name="Ajmi N."/>
            <person name="Gurler F."/>
            <person name="Ay H."/>
            <person name="Onuk E."/>
            <person name="Guler S."/>
            <person name="Romalde J.L."/>
        </authorList>
    </citation>
    <scope>NUCLEOTIDE SEQUENCE [LARGE SCALE GENOMIC DNA]</scope>
    <source>
        <strain evidence="2 3">1-TCBS-A</strain>
    </source>
</reference>